<dbReference type="GO" id="GO:0003735">
    <property type="term" value="F:structural constituent of ribosome"/>
    <property type="evidence" value="ECO:0007669"/>
    <property type="project" value="InterPro"/>
</dbReference>
<protein>
    <recommendedName>
        <fullName evidence="3">Small ribosomal subunit protein eS24</fullName>
    </recommendedName>
</protein>
<dbReference type="RefSeq" id="WP_020448606.1">
    <property type="nucleotide sequence ID" value="NZ_CAYAXV010000007.1"/>
</dbReference>
<dbReference type="Proteomes" id="UP000752814">
    <property type="component" value="Unassembled WGS sequence"/>
</dbReference>
<comment type="caution">
    <text evidence="4">The sequence shown here is derived from an EMBL/GenBank/DDBJ whole genome shotgun (WGS) entry which is preliminary data.</text>
</comment>
<comment type="similarity">
    <text evidence="3">Belongs to the eukaryotic ribosomal protein eS24 family.</text>
</comment>
<gene>
    <name evidence="3" type="primary">rps24e</name>
    <name evidence="4" type="ORF">A3207_02040</name>
</gene>
<dbReference type="InterPro" id="IPR001976">
    <property type="entry name" value="Ribosomal_eS24"/>
</dbReference>
<evidence type="ECO:0000313" key="5">
    <source>
        <dbReference type="Proteomes" id="UP000752814"/>
    </source>
</evidence>
<dbReference type="EMBL" id="LVVT01000001">
    <property type="protein sequence ID" value="TQS84828.1"/>
    <property type="molecule type" value="Genomic_DNA"/>
</dbReference>
<organism evidence="4 5">
    <name type="scientific">Candidatus Methanomassiliicoccus intestinalis</name>
    <dbReference type="NCBI Taxonomy" id="1406512"/>
    <lineage>
        <taxon>Archaea</taxon>
        <taxon>Methanobacteriati</taxon>
        <taxon>Thermoplasmatota</taxon>
        <taxon>Thermoplasmata</taxon>
        <taxon>Methanomassiliicoccales</taxon>
        <taxon>Methanomassiliicoccaceae</taxon>
        <taxon>Methanomassiliicoccus</taxon>
    </lineage>
</organism>
<dbReference type="OMA" id="QYIRSYF"/>
<dbReference type="Pfam" id="PF01282">
    <property type="entry name" value="Ribosomal_S24e"/>
    <property type="match status" value="1"/>
</dbReference>
<evidence type="ECO:0000313" key="4">
    <source>
        <dbReference type="EMBL" id="TQS84828.1"/>
    </source>
</evidence>
<sequence>MKLEIIDKTENKLMHRVEVKFKAIHVGESTPNRDAIKEALASNFSAPKDNIIVTRMNSEYGKCSTDGYAKIYDSADIAKTHERNYLLVRNGLAEKKVRASKKRKK</sequence>
<dbReference type="PANTHER" id="PTHR10496">
    <property type="entry name" value="40S RIBOSOMAL PROTEIN S24"/>
    <property type="match status" value="1"/>
</dbReference>
<keyword evidence="1 3" id="KW-0689">Ribosomal protein</keyword>
<dbReference type="SUPFAM" id="SSF54189">
    <property type="entry name" value="Ribosomal proteins S24e, L23 and L15e"/>
    <property type="match status" value="1"/>
</dbReference>
<dbReference type="InterPro" id="IPR012678">
    <property type="entry name" value="Ribosomal_uL23/eL15/eS24_sf"/>
</dbReference>
<accession>A0A8J8TFE0</accession>
<dbReference type="GO" id="GO:1990904">
    <property type="term" value="C:ribonucleoprotein complex"/>
    <property type="evidence" value="ECO:0007669"/>
    <property type="project" value="UniProtKB-KW"/>
</dbReference>
<dbReference type="InterPro" id="IPR053709">
    <property type="entry name" value="eRP_eS24_sf"/>
</dbReference>
<evidence type="ECO:0000256" key="3">
    <source>
        <dbReference type="HAMAP-Rule" id="MF_00545"/>
    </source>
</evidence>
<dbReference type="HAMAP" id="MF_00545">
    <property type="entry name" value="Ribosomal_eS24"/>
    <property type="match status" value="1"/>
</dbReference>
<dbReference type="GO" id="GO:0005840">
    <property type="term" value="C:ribosome"/>
    <property type="evidence" value="ECO:0007669"/>
    <property type="project" value="UniProtKB-KW"/>
</dbReference>
<dbReference type="GO" id="GO:0006412">
    <property type="term" value="P:translation"/>
    <property type="evidence" value="ECO:0007669"/>
    <property type="project" value="UniProtKB-UniRule"/>
</dbReference>
<evidence type="ECO:0000256" key="1">
    <source>
        <dbReference type="ARBA" id="ARBA00022980"/>
    </source>
</evidence>
<keyword evidence="2 3" id="KW-0687">Ribonucleoprotein</keyword>
<evidence type="ECO:0000256" key="2">
    <source>
        <dbReference type="ARBA" id="ARBA00023274"/>
    </source>
</evidence>
<name>A0A8J8TFE0_9ARCH</name>
<proteinExistence type="inferred from homology"/>
<dbReference type="GeneID" id="41323135"/>
<dbReference type="Gene3D" id="3.30.70.3370">
    <property type="match status" value="1"/>
</dbReference>
<reference evidence="4" key="1">
    <citation type="submission" date="2016-03" db="EMBL/GenBank/DDBJ databases">
        <authorList>
            <person name="Borrel G."/>
            <person name="Mccann A."/>
            <person name="O'Toole P.W."/>
        </authorList>
    </citation>
    <scope>NUCLEOTIDE SEQUENCE</scope>
    <source>
        <strain evidence="4">183</strain>
    </source>
</reference>
<dbReference type="AlphaFoldDB" id="A0A8J8TFE0"/>